<sequence length="555" mass="60981">MIQLLTQDGRQYAALTSLLLKHGFADVAKSLGLSTAGDETGSSGASAEALAGDIEQLGGAYIKLAQIISTRDDLIPSEYIEAFERLQDDVSPLEWPQIEQIIEQRFDTKPAKLFASIDKRPLASASLGQVHRARLKDGREVVVKVRRPDVESEVAKQIRSLKRIASVVDKETSVGKQFRFGLLIKAVEYAFEVELDFRREADHLITLGENLADFKTLCLPRPVPQLIAEDVLVMEYVSGIPIKDVDGSVLLERDCESIAHELVDAYLKQILIDGVFHADPHPGNLMLLTAGENSCRDGAQIALIDAGMVIELPPMMRRKLGALLLAFGEREGERAAALAQEMGYADEDFDAEKFRVAAARVVANAGGRFDSMSLGRTIVRFLSVAGENGLTLPFELILLSKAFLQLETTLCMLNPSFDVQRMIRSKTAELLYHRAKEQANPGRVASALLESAELASQLPERLNRITRLLSENQLRINVDAIDESTLLTGAHRIANRITSGLIVASMIVGASIIMQLETDWMLFGYPALATAMFLLSFVIGCVLIFQATFSDRASR</sequence>
<dbReference type="InterPro" id="IPR011009">
    <property type="entry name" value="Kinase-like_dom_sf"/>
</dbReference>
<evidence type="ECO:0000313" key="4">
    <source>
        <dbReference type="EMBL" id="MDM4017228.1"/>
    </source>
</evidence>
<protein>
    <submittedName>
        <fullName evidence="4">AarF/UbiB family protein</fullName>
    </submittedName>
</protein>
<feature type="transmembrane region" description="Helical" evidence="2">
    <location>
        <begin position="522"/>
        <end position="545"/>
    </location>
</feature>
<dbReference type="InterPro" id="IPR004147">
    <property type="entry name" value="ABC1_dom"/>
</dbReference>
<dbReference type="RefSeq" id="WP_289164676.1">
    <property type="nucleotide sequence ID" value="NZ_JASZZN010000012.1"/>
</dbReference>
<evidence type="ECO:0000313" key="5">
    <source>
        <dbReference type="Proteomes" id="UP001239462"/>
    </source>
</evidence>
<evidence type="ECO:0000259" key="3">
    <source>
        <dbReference type="PROSITE" id="PS50011"/>
    </source>
</evidence>
<dbReference type="CDD" id="cd05121">
    <property type="entry name" value="ABC1_ADCK3-like"/>
    <property type="match status" value="1"/>
</dbReference>
<accession>A0ABT7PLM4</accession>
<comment type="caution">
    <text evidence="4">The sequence shown here is derived from an EMBL/GenBank/DDBJ whole genome shotgun (WGS) entry which is preliminary data.</text>
</comment>
<dbReference type="Proteomes" id="UP001239462">
    <property type="component" value="Unassembled WGS sequence"/>
</dbReference>
<keyword evidence="2" id="KW-1133">Transmembrane helix</keyword>
<comment type="similarity">
    <text evidence="1">Belongs to the protein kinase superfamily. ADCK protein kinase family.</text>
</comment>
<organism evidence="4 5">
    <name type="scientific">Roseiconus lacunae</name>
    <dbReference type="NCBI Taxonomy" id="2605694"/>
    <lineage>
        <taxon>Bacteria</taxon>
        <taxon>Pseudomonadati</taxon>
        <taxon>Planctomycetota</taxon>
        <taxon>Planctomycetia</taxon>
        <taxon>Pirellulales</taxon>
        <taxon>Pirellulaceae</taxon>
        <taxon>Roseiconus</taxon>
    </lineage>
</organism>
<evidence type="ECO:0000256" key="1">
    <source>
        <dbReference type="ARBA" id="ARBA00009670"/>
    </source>
</evidence>
<dbReference type="SUPFAM" id="SSF56112">
    <property type="entry name" value="Protein kinase-like (PK-like)"/>
    <property type="match status" value="1"/>
</dbReference>
<dbReference type="Pfam" id="PF03109">
    <property type="entry name" value="ABC1"/>
    <property type="match status" value="1"/>
</dbReference>
<reference evidence="4 5" key="1">
    <citation type="submission" date="2023-06" db="EMBL/GenBank/DDBJ databases">
        <title>Roseiconus lacunae JC819 isolated from Gulf of Mannar region, Tamil Nadu.</title>
        <authorList>
            <person name="Pk S."/>
            <person name="Ch S."/>
            <person name="Ch V.R."/>
        </authorList>
    </citation>
    <scope>NUCLEOTIDE SEQUENCE [LARGE SCALE GENOMIC DNA]</scope>
    <source>
        <strain evidence="4 5">JC819</strain>
    </source>
</reference>
<dbReference type="EMBL" id="JASZZN010000012">
    <property type="protein sequence ID" value="MDM4017228.1"/>
    <property type="molecule type" value="Genomic_DNA"/>
</dbReference>
<keyword evidence="2" id="KW-0472">Membrane</keyword>
<gene>
    <name evidence="4" type="ORF">QTN89_17410</name>
</gene>
<dbReference type="InterPro" id="IPR050154">
    <property type="entry name" value="UbiB_kinase"/>
</dbReference>
<evidence type="ECO:0000256" key="2">
    <source>
        <dbReference type="SAM" id="Phobius"/>
    </source>
</evidence>
<keyword evidence="2" id="KW-0812">Transmembrane</keyword>
<dbReference type="PROSITE" id="PS50011">
    <property type="entry name" value="PROTEIN_KINASE_DOM"/>
    <property type="match status" value="1"/>
</dbReference>
<name>A0ABT7PLM4_9BACT</name>
<feature type="domain" description="Protein kinase" evidence="3">
    <location>
        <begin position="116"/>
        <end position="487"/>
    </location>
</feature>
<dbReference type="PANTHER" id="PTHR10566:SF113">
    <property type="entry name" value="PROTEIN ACTIVITY OF BC1 COMPLEX KINASE 7, CHLOROPLASTIC"/>
    <property type="match status" value="1"/>
</dbReference>
<proteinExistence type="inferred from homology"/>
<dbReference type="PANTHER" id="PTHR10566">
    <property type="entry name" value="CHAPERONE-ACTIVITY OF BC1 COMPLEX CABC1 -RELATED"/>
    <property type="match status" value="1"/>
</dbReference>
<dbReference type="InterPro" id="IPR000719">
    <property type="entry name" value="Prot_kinase_dom"/>
</dbReference>
<keyword evidence="5" id="KW-1185">Reference proteome</keyword>